<sequence length="203" mass="23700">MISYVKFICILVTVTAELRPRDPDAYAENKRHFPRQRLSAMTNLTETIYVLMRDYDLETPFDCLSAIKVKNYSENEYQYTLMARNKTKFISYNVNMTARITGNHSEPNSAYYEEVLGEGKMDHKLMTTNRHQNCFVFAVNRSSKGFGCIFAVTEDAADVRHPPRHCEYVYRKHCGNPSIVLYKDDCKRAAKQYRQSHRDHSSQ</sequence>
<dbReference type="InterPro" id="IPR012674">
    <property type="entry name" value="Calycin"/>
</dbReference>
<evidence type="ECO:0000313" key="2">
    <source>
        <dbReference type="EMBL" id="NIE45958.1"/>
    </source>
</evidence>
<dbReference type="AlphaFoldDB" id="A0A6G5A5T7"/>
<dbReference type="Gene3D" id="2.40.128.20">
    <property type="match status" value="1"/>
</dbReference>
<dbReference type="SUPFAM" id="SSF50814">
    <property type="entry name" value="Lipocalins"/>
    <property type="match status" value="1"/>
</dbReference>
<evidence type="ECO:0000256" key="1">
    <source>
        <dbReference type="SAM" id="SignalP"/>
    </source>
</evidence>
<organism evidence="2">
    <name type="scientific">Rhipicephalus microplus</name>
    <name type="common">Cattle tick</name>
    <name type="synonym">Boophilus microplus</name>
    <dbReference type="NCBI Taxonomy" id="6941"/>
    <lineage>
        <taxon>Eukaryota</taxon>
        <taxon>Metazoa</taxon>
        <taxon>Ecdysozoa</taxon>
        <taxon>Arthropoda</taxon>
        <taxon>Chelicerata</taxon>
        <taxon>Arachnida</taxon>
        <taxon>Acari</taxon>
        <taxon>Parasitiformes</taxon>
        <taxon>Ixodida</taxon>
        <taxon>Ixodoidea</taxon>
        <taxon>Ixodidae</taxon>
        <taxon>Rhipicephalinae</taxon>
        <taxon>Rhipicephalus</taxon>
        <taxon>Boophilus</taxon>
    </lineage>
</organism>
<accession>A0A6G5A5T7</accession>
<feature type="signal peptide" evidence="1">
    <location>
        <begin position="1"/>
        <end position="16"/>
    </location>
</feature>
<reference evidence="2" key="1">
    <citation type="submission" date="2020-03" db="EMBL/GenBank/DDBJ databases">
        <title>A transcriptome and proteome of the tick Rhipicephalus microplus shaped by the genetic composition of its hosts and developmental stage.</title>
        <authorList>
            <person name="Garcia G.R."/>
            <person name="Ribeiro J.M.C."/>
            <person name="Maruyama S.R."/>
            <person name="Gardinasse L.G."/>
            <person name="Nelson K."/>
            <person name="Ferreira B.R."/>
            <person name="Andrade T.G."/>
            <person name="Santos I.K.F.M."/>
        </authorList>
    </citation>
    <scope>NUCLEOTIDE SEQUENCE</scope>
    <source>
        <strain evidence="2">NSGR</strain>
        <tissue evidence="2">Salivary glands</tissue>
    </source>
</reference>
<proteinExistence type="predicted"/>
<name>A0A6G5A5T7_RHIMP</name>
<protein>
    <submittedName>
        <fullName evidence="2">Putative lipocalin</fullName>
    </submittedName>
</protein>
<keyword evidence="1" id="KW-0732">Signal</keyword>
<feature type="chain" id="PRO_5026340145" evidence="1">
    <location>
        <begin position="17"/>
        <end position="203"/>
    </location>
</feature>
<dbReference type="EMBL" id="GIKN01003685">
    <property type="protein sequence ID" value="NIE45958.1"/>
    <property type="molecule type" value="Transcribed_RNA"/>
</dbReference>
<dbReference type="VEuPathDB" id="VectorBase:LOC119165710"/>